<dbReference type="EMBL" id="QPIZ01000062">
    <property type="protein sequence ID" value="RCW20428.1"/>
    <property type="molecule type" value="Genomic_DNA"/>
</dbReference>
<organism evidence="1 2">
    <name type="scientific">Marinilabilia salmonicolor</name>
    <dbReference type="NCBI Taxonomy" id="989"/>
    <lineage>
        <taxon>Bacteria</taxon>
        <taxon>Pseudomonadati</taxon>
        <taxon>Bacteroidota</taxon>
        <taxon>Bacteroidia</taxon>
        <taxon>Marinilabiliales</taxon>
        <taxon>Marinilabiliaceae</taxon>
        <taxon>Marinilabilia</taxon>
    </lineage>
</organism>
<dbReference type="RefSeq" id="WP_147272022.1">
    <property type="nucleotide sequence ID" value="NZ_QPIZ01000062.1"/>
</dbReference>
<protein>
    <recommendedName>
        <fullName evidence="3">SGNH/GDSL hydrolase family protein</fullName>
    </recommendedName>
</protein>
<sequence>MKRFLKKSIVFIVPIILTFIIYLGQADGYTDPFYIRFTTPKQDNLILGTSRAAQGLQPNIFKKILKKDIYNYAFTVAHSPFGPTYLNSIKKKLSKKNQENIFIVTVDPWSISSTTKEPNDSLNFREIKLCLGNTPIVNMKPNYWYILNNLNDNFDKILNNQNSSMFLHENGWLEISIKMDSISVNQRINKKIEFYREQNLPKFKFSSLRLKYLKRTITFLNQYGKVFLVRLPVHEEMFKIEEKLMPDFDEKIKKIIPLTEGYLNMIPQNNNYEFTDGNHLYKASGKMVSKEIAEWIKKNQ</sequence>
<accession>A0A368UIS7</accession>
<evidence type="ECO:0000313" key="1">
    <source>
        <dbReference type="EMBL" id="RCW20428.1"/>
    </source>
</evidence>
<reference evidence="1 2" key="1">
    <citation type="submission" date="2018-07" db="EMBL/GenBank/DDBJ databases">
        <title>Freshwater and sediment microbial communities from various areas in North America, analyzing microbe dynamics in response to fracking.</title>
        <authorList>
            <person name="Lamendella R."/>
        </authorList>
    </citation>
    <scope>NUCLEOTIDE SEQUENCE [LARGE SCALE GENOMIC DNA]</scope>
    <source>
        <strain evidence="1 2">160A</strain>
    </source>
</reference>
<proteinExistence type="predicted"/>
<evidence type="ECO:0008006" key="3">
    <source>
        <dbReference type="Google" id="ProtNLM"/>
    </source>
</evidence>
<dbReference type="AlphaFoldDB" id="A0A368UIS7"/>
<comment type="caution">
    <text evidence="1">The sequence shown here is derived from an EMBL/GenBank/DDBJ whole genome shotgun (WGS) entry which is preliminary data.</text>
</comment>
<evidence type="ECO:0000313" key="2">
    <source>
        <dbReference type="Proteomes" id="UP000252733"/>
    </source>
</evidence>
<dbReference type="Proteomes" id="UP000252733">
    <property type="component" value="Unassembled WGS sequence"/>
</dbReference>
<name>A0A368UIS7_9BACT</name>
<gene>
    <name evidence="1" type="ORF">DFO77_1622</name>
</gene>
<keyword evidence="2" id="KW-1185">Reference proteome</keyword>